<keyword evidence="1" id="KW-0812">Transmembrane</keyword>
<accession>A0A1B6CFL3</accession>
<protein>
    <submittedName>
        <fullName evidence="2">Uncharacterized protein</fullName>
    </submittedName>
</protein>
<feature type="transmembrane region" description="Helical" evidence="1">
    <location>
        <begin position="6"/>
        <end position="31"/>
    </location>
</feature>
<dbReference type="EMBL" id="GEDC01025080">
    <property type="protein sequence ID" value="JAS12218.1"/>
    <property type="molecule type" value="Transcribed_RNA"/>
</dbReference>
<keyword evidence="1" id="KW-0472">Membrane</keyword>
<name>A0A1B6CFL3_9HEMI</name>
<evidence type="ECO:0000313" key="2">
    <source>
        <dbReference type="EMBL" id="JAS12218.1"/>
    </source>
</evidence>
<organism evidence="2">
    <name type="scientific">Clastoptera arizonana</name>
    <name type="common">Arizona spittle bug</name>
    <dbReference type="NCBI Taxonomy" id="38151"/>
    <lineage>
        <taxon>Eukaryota</taxon>
        <taxon>Metazoa</taxon>
        <taxon>Ecdysozoa</taxon>
        <taxon>Arthropoda</taxon>
        <taxon>Hexapoda</taxon>
        <taxon>Insecta</taxon>
        <taxon>Pterygota</taxon>
        <taxon>Neoptera</taxon>
        <taxon>Paraneoptera</taxon>
        <taxon>Hemiptera</taxon>
        <taxon>Auchenorrhyncha</taxon>
        <taxon>Cercopoidea</taxon>
        <taxon>Clastopteridae</taxon>
        <taxon>Clastoptera</taxon>
    </lineage>
</organism>
<dbReference type="AlphaFoldDB" id="A0A1B6CFL3"/>
<reference evidence="2" key="1">
    <citation type="submission" date="2015-12" db="EMBL/GenBank/DDBJ databases">
        <title>De novo transcriptome assembly of four potential Pierce s Disease insect vectors from Arizona vineyards.</title>
        <authorList>
            <person name="Tassone E.E."/>
        </authorList>
    </citation>
    <scope>NUCLEOTIDE SEQUENCE</scope>
</reference>
<proteinExistence type="predicted"/>
<feature type="non-terminal residue" evidence="2">
    <location>
        <position position="1"/>
    </location>
</feature>
<sequence length="296" mass="34468">AHSVGYLNTFLLVEMAASFYLTLLITSMLFVNSSLGNKPTLNLISILVTKFENINEEMWINKLFGQINRNDRDNNYLNDNEVDVNDKNDLNDKEVNDNDNKCNTEMTLNESVGIKNNSSVTAFFNKYFEDYEDNLNDTIKNNILMINISNNMFVDGIKTILEFIPFLNYGNEIYDENHHFEYKSDLIQNITNSFKSYNANMLMIMTNRIHDLSQAIERENIKKIIVGNFPEMDIEFVLKIIEEKRSQMINKTAKIVEHVCKMQALSALRQCELIEETIQKIMGKEIQEPIYEDSFK</sequence>
<gene>
    <name evidence="2" type="ORF">g.9305</name>
</gene>
<evidence type="ECO:0000256" key="1">
    <source>
        <dbReference type="SAM" id="Phobius"/>
    </source>
</evidence>
<keyword evidence="1" id="KW-1133">Transmembrane helix</keyword>